<evidence type="ECO:0000256" key="1">
    <source>
        <dbReference type="ARBA" id="ARBA00001973"/>
    </source>
</evidence>
<name>A0A014P933_9HYPO</name>
<comment type="catalytic activity">
    <reaction evidence="9">
        <text>2 L-dopa + O2 = 2 L-dopaquinone + 2 H2O</text>
        <dbReference type="Rhea" id="RHEA:34287"/>
        <dbReference type="ChEBI" id="CHEBI:15377"/>
        <dbReference type="ChEBI" id="CHEBI:15379"/>
        <dbReference type="ChEBI" id="CHEBI:57504"/>
        <dbReference type="ChEBI" id="CHEBI:57924"/>
        <dbReference type="EC" id="1.14.18.1"/>
    </reaction>
</comment>
<protein>
    <recommendedName>
        <fullName evidence="3">tyrosinase</fullName>
        <ecNumber evidence="3">1.14.18.1</ecNumber>
    </recommendedName>
</protein>
<dbReference type="PANTHER" id="PTHR11474:SF76">
    <property type="entry name" value="SHKT DOMAIN-CONTAINING PROTEIN"/>
    <property type="match status" value="1"/>
</dbReference>
<comment type="catalytic activity">
    <reaction evidence="10">
        <text>L-tyrosine + O2 = L-dopaquinone + H2O</text>
        <dbReference type="Rhea" id="RHEA:18117"/>
        <dbReference type="ChEBI" id="CHEBI:15377"/>
        <dbReference type="ChEBI" id="CHEBI:15379"/>
        <dbReference type="ChEBI" id="CHEBI:57924"/>
        <dbReference type="ChEBI" id="CHEBI:58315"/>
        <dbReference type="EC" id="1.14.18.1"/>
    </reaction>
</comment>
<dbReference type="EMBL" id="JELW01000016">
    <property type="protein sequence ID" value="EXU99932.1"/>
    <property type="molecule type" value="Genomic_DNA"/>
</dbReference>
<evidence type="ECO:0000313" key="13">
    <source>
        <dbReference type="Proteomes" id="UP000030151"/>
    </source>
</evidence>
<keyword evidence="6" id="KW-0186">Copper</keyword>
<comment type="caution">
    <text evidence="12">The sequence shown here is derived from an EMBL/GenBank/DDBJ whole genome shotgun (WGS) entry which is preliminary data.</text>
</comment>
<reference evidence="12 13" key="1">
    <citation type="submission" date="2014-02" db="EMBL/GenBank/DDBJ databases">
        <title>The genome sequence of the entomopathogenic fungus Metarhizium robertsii ARSEF 2575.</title>
        <authorList>
            <person name="Giuliano Garisto Donzelli B."/>
            <person name="Roe B.A."/>
            <person name="Macmil S.L."/>
            <person name="Krasnoff S.B."/>
            <person name="Gibson D.M."/>
        </authorList>
    </citation>
    <scope>NUCLEOTIDE SEQUENCE [LARGE SCALE GENOMIC DNA]</scope>
    <source>
        <strain evidence="12 13">ARSEF 2575</strain>
    </source>
</reference>
<keyword evidence="4" id="KW-0479">Metal-binding</keyword>
<dbReference type="GO" id="GO:0004503">
    <property type="term" value="F:tyrosinase activity"/>
    <property type="evidence" value="ECO:0007669"/>
    <property type="project" value="UniProtKB-EC"/>
</dbReference>
<feature type="domain" description="Tyrosinase copper-binding" evidence="11">
    <location>
        <begin position="366"/>
        <end position="377"/>
    </location>
</feature>
<evidence type="ECO:0000256" key="5">
    <source>
        <dbReference type="ARBA" id="ARBA00023002"/>
    </source>
</evidence>
<evidence type="ECO:0000256" key="3">
    <source>
        <dbReference type="ARBA" id="ARBA00011906"/>
    </source>
</evidence>
<dbReference type="GO" id="GO:0042438">
    <property type="term" value="P:melanin biosynthetic process"/>
    <property type="evidence" value="ECO:0007669"/>
    <property type="project" value="UniProtKB-KW"/>
</dbReference>
<keyword evidence="5" id="KW-0560">Oxidoreductase</keyword>
<dbReference type="eggNOG" id="ENOG502RYJI">
    <property type="taxonomic scope" value="Eukaryota"/>
</dbReference>
<dbReference type="PROSITE" id="PS00498">
    <property type="entry name" value="TYROSINASE_2"/>
    <property type="match status" value="1"/>
</dbReference>
<dbReference type="Pfam" id="PF00264">
    <property type="entry name" value="Tyrosinase"/>
    <property type="match status" value="1"/>
</dbReference>
<dbReference type="HOGENOM" id="CLU_013691_1_2_1"/>
<dbReference type="OrthoDB" id="6132182at2759"/>
<dbReference type="Gene3D" id="2.60.310.20">
    <property type="match status" value="1"/>
</dbReference>
<dbReference type="PANTHER" id="PTHR11474">
    <property type="entry name" value="TYROSINASE FAMILY MEMBER"/>
    <property type="match status" value="1"/>
</dbReference>
<evidence type="ECO:0000259" key="11">
    <source>
        <dbReference type="PROSITE" id="PS00498"/>
    </source>
</evidence>
<evidence type="ECO:0000256" key="9">
    <source>
        <dbReference type="ARBA" id="ARBA00048233"/>
    </source>
</evidence>
<evidence type="ECO:0000256" key="6">
    <source>
        <dbReference type="ARBA" id="ARBA00023008"/>
    </source>
</evidence>
<dbReference type="InterPro" id="IPR050316">
    <property type="entry name" value="Tyrosinase/Hemocyanin"/>
</dbReference>
<proteinExistence type="inferred from homology"/>
<dbReference type="InterPro" id="IPR008922">
    <property type="entry name" value="Di-copper_centre_dom_sf"/>
</dbReference>
<evidence type="ECO:0000256" key="8">
    <source>
        <dbReference type="ARBA" id="ARBA00023101"/>
    </source>
</evidence>
<comment type="cofactor">
    <cofactor evidence="1">
        <name>Cu(2+)</name>
        <dbReference type="ChEBI" id="CHEBI:29036"/>
    </cofactor>
</comment>
<sequence length="638" mass="71667">MSYEYYPITGIPVQPGEQAPARRELASWSTSTVPEDQIQVSLFIRALQKMQDKNPLEELLSYFQIAGGYMTSLYTINGCSHTSRQGSTDTPWCRGIIPVSTGSTAHTVPLPFPLGIARICCCMSASAHSVQQQVLYNIMDQELIPGITDTAVRQDWKKAAQQWRLPFWDWAIPQADTNKFGVPGIVGREQLEILKLGGKDKESVKNPLYKYTNKIGGEEVSMNDPKMKPYQLDYDAYGGIYNKSIGTSRYGNPSLPDWVQGFVDNAKIEEAMENPEAPNWQKGVSIAENVYRILTDVYFQSYETFSSTYLTHDKKNLKPTEYLSLEMIHNNIHVWTGGWVEGPVTKVTGVPVTAGHMADVPVASFDPIFWLHHCNVDRLLAIWQYLNPDKWFGTEPPPTPGHTDITPLPTDDLPPFHINKQGKYYNSNDARDCEKLGYTYQDLVNTDIDKLKAELLAKYGKHTKELLRPIKGIPVPGIGETTFPDYIINVEYDRFALGGEPYAVKFHLETTNDRGQTESCTLGSFHNFTSPVVPDCKNCQEQKDKSAKSKAQVPITLPLHGLVKSTRYPDATSLEPDHVDVLLEQQLKISVTKLTGEQVPLTNLPGFHVTVHVGTANQSRVSRDVFQPETYHPLRTVR</sequence>
<dbReference type="InterPro" id="IPR041640">
    <property type="entry name" value="Tyrosinase_C"/>
</dbReference>
<gene>
    <name evidence="12" type="ORF">X797_007061</name>
</gene>
<evidence type="ECO:0000256" key="7">
    <source>
        <dbReference type="ARBA" id="ARBA00023033"/>
    </source>
</evidence>
<accession>A0A014P933</accession>
<comment type="similarity">
    <text evidence="2">Belongs to the tyrosinase family.</text>
</comment>
<evidence type="ECO:0000256" key="10">
    <source>
        <dbReference type="ARBA" id="ARBA00048881"/>
    </source>
</evidence>
<organism evidence="12 13">
    <name type="scientific">Metarhizium robertsii</name>
    <dbReference type="NCBI Taxonomy" id="568076"/>
    <lineage>
        <taxon>Eukaryota</taxon>
        <taxon>Fungi</taxon>
        <taxon>Dikarya</taxon>
        <taxon>Ascomycota</taxon>
        <taxon>Pezizomycotina</taxon>
        <taxon>Sordariomycetes</taxon>
        <taxon>Hypocreomycetidae</taxon>
        <taxon>Hypocreales</taxon>
        <taxon>Clavicipitaceae</taxon>
        <taxon>Metarhizium</taxon>
    </lineage>
</organism>
<evidence type="ECO:0000313" key="12">
    <source>
        <dbReference type="EMBL" id="EXU99932.1"/>
    </source>
</evidence>
<dbReference type="InterPro" id="IPR002227">
    <property type="entry name" value="Tyrosinase_Cu-bd"/>
</dbReference>
<dbReference type="AlphaFoldDB" id="A0A014P933"/>
<dbReference type="Pfam" id="PF18132">
    <property type="entry name" value="Tyrosinase_C"/>
    <property type="match status" value="1"/>
</dbReference>
<dbReference type="SUPFAM" id="SSF48056">
    <property type="entry name" value="Di-copper centre-containing domain"/>
    <property type="match status" value="1"/>
</dbReference>
<dbReference type="PRINTS" id="PR00092">
    <property type="entry name" value="TYROSINASE"/>
</dbReference>
<dbReference type="Proteomes" id="UP000030151">
    <property type="component" value="Unassembled WGS sequence"/>
</dbReference>
<dbReference type="EC" id="1.14.18.1" evidence="3"/>
<keyword evidence="7" id="KW-0503">Monooxygenase</keyword>
<keyword evidence="8" id="KW-0470">Melanin biosynthesis</keyword>
<evidence type="ECO:0000256" key="2">
    <source>
        <dbReference type="ARBA" id="ARBA00009928"/>
    </source>
</evidence>
<dbReference type="Gene3D" id="1.10.1280.10">
    <property type="entry name" value="Di-copper center containing domain from catechol oxidase"/>
    <property type="match status" value="2"/>
</dbReference>
<dbReference type="GO" id="GO:0046872">
    <property type="term" value="F:metal ion binding"/>
    <property type="evidence" value="ECO:0007669"/>
    <property type="project" value="UniProtKB-KW"/>
</dbReference>
<evidence type="ECO:0000256" key="4">
    <source>
        <dbReference type="ARBA" id="ARBA00022723"/>
    </source>
</evidence>